<proteinExistence type="predicted"/>
<evidence type="ECO:0000313" key="2">
    <source>
        <dbReference type="Proteomes" id="UP000254304"/>
    </source>
</evidence>
<name>A0A377NHV1_9GAMM</name>
<dbReference type="Proteomes" id="UP000254304">
    <property type="component" value="Unassembled WGS sequence"/>
</dbReference>
<protein>
    <submittedName>
        <fullName evidence="1">Uncharacterized protein</fullName>
    </submittedName>
</protein>
<dbReference type="EMBL" id="UGGO01000001">
    <property type="protein sequence ID" value="STQ45647.1"/>
    <property type="molecule type" value="Genomic_DNA"/>
</dbReference>
<reference evidence="1 2" key="1">
    <citation type="submission" date="2018-06" db="EMBL/GenBank/DDBJ databases">
        <authorList>
            <consortium name="Pathogen Informatics"/>
            <person name="Doyle S."/>
        </authorList>
    </citation>
    <scope>NUCLEOTIDE SEQUENCE [LARGE SCALE GENOMIC DNA]</scope>
    <source>
        <strain evidence="1 2">NCTC12157</strain>
    </source>
</reference>
<sequence>MYRHARRDFKFKFKFKVKVKVVRCRHTGLEGAYRRALKTPRLYTARFARWPDVFQVLQLSTAKCRRLGGSFATGFEP</sequence>
<evidence type="ECO:0000313" key="1">
    <source>
        <dbReference type="EMBL" id="STQ45647.1"/>
    </source>
</evidence>
<dbReference type="AlphaFoldDB" id="A0A377NHV1"/>
<organism evidence="1 2">
    <name type="scientific">Ewingella americana</name>
    <dbReference type="NCBI Taxonomy" id="41202"/>
    <lineage>
        <taxon>Bacteria</taxon>
        <taxon>Pseudomonadati</taxon>
        <taxon>Pseudomonadota</taxon>
        <taxon>Gammaproteobacteria</taxon>
        <taxon>Enterobacterales</taxon>
        <taxon>Yersiniaceae</taxon>
        <taxon>Ewingella</taxon>
    </lineage>
</organism>
<gene>
    <name evidence="1" type="ORF">NCTC12157_03384</name>
</gene>
<accession>A0A377NHV1</accession>